<protein>
    <recommendedName>
        <fullName evidence="3">Phage protein</fullName>
    </recommendedName>
</protein>
<dbReference type="EMBL" id="JAOXJG010000026">
    <property type="protein sequence ID" value="MCW1241932.1"/>
    <property type="molecule type" value="Genomic_DNA"/>
</dbReference>
<evidence type="ECO:0000313" key="2">
    <source>
        <dbReference type="Proteomes" id="UP001060566"/>
    </source>
</evidence>
<evidence type="ECO:0000313" key="1">
    <source>
        <dbReference type="EMBL" id="MCW1241932.1"/>
    </source>
</evidence>
<dbReference type="GeneID" id="301200793"/>
<evidence type="ECO:0008006" key="3">
    <source>
        <dbReference type="Google" id="ProtNLM"/>
    </source>
</evidence>
<gene>
    <name evidence="1" type="ORF">NGM45_23180</name>
</gene>
<dbReference type="RefSeq" id="WP_264462837.1">
    <property type="nucleotide sequence ID" value="NZ_JAOXJG010000026.1"/>
</dbReference>
<keyword evidence="2" id="KW-1185">Reference proteome</keyword>
<comment type="caution">
    <text evidence="1">The sequence shown here is derived from an EMBL/GenBank/DDBJ whole genome shotgun (WGS) entry which is preliminary data.</text>
</comment>
<reference evidence="1" key="1">
    <citation type="submission" date="2022-10" db="EMBL/GenBank/DDBJ databases">
        <title>De novo draft assembly of the Pseudomonas pretiosus genome isolated from the plants rhizorohere.</title>
        <authorList>
            <person name="Robas M."/>
            <person name="Fernandez V.M."/>
            <person name="Provanza A."/>
            <person name="Jimenez P.A."/>
        </authorList>
    </citation>
    <scope>NUCLEOTIDE SEQUENCE</scope>
    <source>
        <strain evidence="1">SAICEU11T</strain>
    </source>
</reference>
<name>A0ABT3EYN9_9BACI</name>
<proteinExistence type="predicted"/>
<sequence length="110" mass="12362">MAIVPLKQTVTRRRKSGDLDIWGNPSEVETVEIKCRAVEGSHTTTDRNSQMHGATIVVDLKLLLDKLADITYADEIEYINELGTVYKGNPKNINIQRDFSGKPLMTVVYI</sequence>
<dbReference type="Proteomes" id="UP001060566">
    <property type="component" value="Unassembled WGS sequence"/>
</dbReference>
<accession>A0ABT3EYN9</accession>
<organism evidence="1 2">
    <name type="scientific">Bacillus pretiosus</name>
    <dbReference type="NCBI Taxonomy" id="2983392"/>
    <lineage>
        <taxon>Bacteria</taxon>
        <taxon>Bacillati</taxon>
        <taxon>Bacillota</taxon>
        <taxon>Bacilli</taxon>
        <taxon>Bacillales</taxon>
        <taxon>Bacillaceae</taxon>
        <taxon>Bacillus</taxon>
    </lineage>
</organism>